<sequence>MNKFRTSQTDFQNSKLSISGDKTVTPEEFSLGLNNKKIKPILNNLINASSYSVRFLSSVVKNNEVLVSVNITDKINNQDNYTGIVSIDINAFKITENRPLITEIGNLIDNLVTVKNDILKKMKNVQNNNTQIENYLRELDNLLEDAKNIKNNPNSELDNLRKLIKKLEQKIIKTQKDLNNFDVESINSKEELIKLIDLAKTTQFKLDQFDIKLFINTQPIQNVKSEMKQSINAAELVRDDIGAKLDKINETIIVLSNAIDNANKIISALNTEEYNQKVILRDLIVESKLIEEKISKIIDGDTDMQNALKTKNDLKILIDEGQKVINRHNSTMTEIKDCIEKIKKSKQLAQVVLDSLLEKLNTLKTEMRNTTLTADEIKLKLLKIIGKQANNQEVVKAKTELINIIEKSKSISAIELYSFIFIKQLIQKIKDSILEGEAAIKSVEDEKNKYKVELKSLIDKTKESKVKLEKVTSNELFGLDITDTKNKLNMVLENSDNTLKDDNSLLEKIEKAIQSLKDIIQEINNIFDFINSNIEEIRKILLTTINESKDIKIQLEKIKGELALERDVKEGIETLNKEITSSQNIHNNQNSLIDVLKKCIIDLKNINSKYKEVLRQIIDKIKLEKQKLEQKIADVRSIESKLLNVRGKQAERKDVIEILNELKTALEAANQNLNKSDNLIYENTKKNIELLSLLEEKAKNILQSLNEEKVPAIKQLKDNKTQADKWLLTSNPTFNSYARDPYNGFDIIECIEYLNKTIKTAEEILDNNNSSIEEINEANNALKDAINLTEYYNNSKGSYFKPDKIIEIIKNNKAKLDSLKEKNISKIPEFTDIYNNLTATIDKVEKTNSSNQTEYIDAFKELYKANDEANLLINACEHKIKTDLDRLKDEIMLARKNRIIYTKIYKNPNDNYRFDGICFMLDNALKYAQNSLKNSKSNRIEILRAIAQLSRANIHADSANWMSRHGWFQRRREFRPDSIYETAKNFIKKLSEKIKMGNDKDNNMLIAKLELEAEINKLSIPLDEYKKNKKWEDIIEPLEKVIEKGLIVLKFIE</sequence>
<evidence type="ECO:0000313" key="2">
    <source>
        <dbReference type="EMBL" id="MBU4693934.1"/>
    </source>
</evidence>
<gene>
    <name evidence="2" type="ORF">KQ878_03505</name>
</gene>
<protein>
    <submittedName>
        <fullName evidence="2">Uncharacterized protein</fullName>
    </submittedName>
</protein>
<dbReference type="RefSeq" id="WP_216567955.1">
    <property type="nucleotide sequence ID" value="NZ_JAHMHK010000008.1"/>
</dbReference>
<dbReference type="Proteomes" id="UP000812267">
    <property type="component" value="Unassembled WGS sequence"/>
</dbReference>
<feature type="coiled-coil region" evidence="1">
    <location>
        <begin position="611"/>
        <end position="708"/>
    </location>
</feature>
<feature type="coiled-coil region" evidence="1">
    <location>
        <begin position="122"/>
        <end position="184"/>
    </location>
</feature>
<dbReference type="EMBL" id="JAHMHK010000008">
    <property type="protein sequence ID" value="MBU4693934.1"/>
    <property type="molecule type" value="Genomic_DNA"/>
</dbReference>
<proteinExistence type="predicted"/>
<feature type="coiled-coil region" evidence="1">
    <location>
        <begin position="346"/>
        <end position="373"/>
    </location>
</feature>
<evidence type="ECO:0000313" key="3">
    <source>
        <dbReference type="Proteomes" id="UP000812267"/>
    </source>
</evidence>
<feature type="coiled-coil region" evidence="1">
    <location>
        <begin position="499"/>
        <end position="526"/>
    </location>
</feature>
<evidence type="ECO:0000256" key="1">
    <source>
        <dbReference type="SAM" id="Coils"/>
    </source>
</evidence>
<accession>A0ABS6DU16</accession>
<organism evidence="2 3">
    <name type="scientific">Mycoplasma zalophidermidis</name>
    <dbReference type="NCBI Taxonomy" id="398174"/>
    <lineage>
        <taxon>Bacteria</taxon>
        <taxon>Bacillati</taxon>
        <taxon>Mycoplasmatota</taxon>
        <taxon>Mollicutes</taxon>
        <taxon>Mycoplasmataceae</taxon>
        <taxon>Mycoplasma</taxon>
    </lineage>
</organism>
<feature type="coiled-coil region" evidence="1">
    <location>
        <begin position="758"/>
        <end position="788"/>
    </location>
</feature>
<reference evidence="2" key="1">
    <citation type="submission" date="2021-06" db="EMBL/GenBank/DDBJ databases">
        <title>Novel Mycoplasma species detected in California sea lions (Zalophus californianus) from the USA.</title>
        <authorList>
            <person name="Volokhov D.V."/>
            <person name="Furtak V.A."/>
            <person name="Zagorodnyaya T.A."/>
        </authorList>
    </citation>
    <scope>NUCLEOTIDE SEQUENCE [LARGE SCALE GENOMIC DNA]</scope>
    <source>
        <strain evidence="2">CSL 4779</strain>
    </source>
</reference>
<name>A0ABS6DU16_9MOLU</name>
<comment type="caution">
    <text evidence="2">The sequence shown here is derived from an EMBL/GenBank/DDBJ whole genome shotgun (WGS) entry which is preliminary data.</text>
</comment>
<keyword evidence="1" id="KW-0175">Coiled coil</keyword>
<keyword evidence="3" id="KW-1185">Reference proteome</keyword>